<comment type="caution">
    <text evidence="7">The sequence shown here is derived from an EMBL/GenBank/DDBJ whole genome shotgun (WGS) entry which is preliminary data.</text>
</comment>
<dbReference type="Gene3D" id="1.10.10.60">
    <property type="entry name" value="Homeodomain-like"/>
    <property type="match status" value="1"/>
</dbReference>
<evidence type="ECO:0000256" key="3">
    <source>
        <dbReference type="ARBA" id="ARBA00023125"/>
    </source>
</evidence>
<evidence type="ECO:0000256" key="2">
    <source>
        <dbReference type="ARBA" id="ARBA00023015"/>
    </source>
</evidence>
<evidence type="ECO:0000256" key="4">
    <source>
        <dbReference type="ARBA" id="ARBA00023163"/>
    </source>
</evidence>
<name>A0ABV3JNS3_9ACTN</name>
<reference evidence="7 8" key="1">
    <citation type="submission" date="2024-06" db="EMBL/GenBank/DDBJ databases">
        <title>The Natural Products Discovery Center: Release of the First 8490 Sequenced Strains for Exploring Actinobacteria Biosynthetic Diversity.</title>
        <authorList>
            <person name="Kalkreuter E."/>
            <person name="Kautsar S.A."/>
            <person name="Yang D."/>
            <person name="Bader C.D."/>
            <person name="Teijaro C.N."/>
            <person name="Fluegel L."/>
            <person name="Davis C.M."/>
            <person name="Simpson J.R."/>
            <person name="Lauterbach L."/>
            <person name="Steele A.D."/>
            <person name="Gui C."/>
            <person name="Meng S."/>
            <person name="Li G."/>
            <person name="Viehrig K."/>
            <person name="Ye F."/>
            <person name="Su P."/>
            <person name="Kiefer A.F."/>
            <person name="Nichols A."/>
            <person name="Cepeda A.J."/>
            <person name="Yan W."/>
            <person name="Fan B."/>
            <person name="Jiang Y."/>
            <person name="Adhikari A."/>
            <person name="Zheng C.-J."/>
            <person name="Schuster L."/>
            <person name="Cowan T.M."/>
            <person name="Smanski M.J."/>
            <person name="Chevrette M.G."/>
            <person name="De Carvalho L.P.S."/>
            <person name="Shen B."/>
        </authorList>
    </citation>
    <scope>NUCLEOTIDE SEQUENCE [LARGE SCALE GENOMIC DNA]</scope>
    <source>
        <strain evidence="7 8">NPDC052768</strain>
    </source>
</reference>
<evidence type="ECO:0000256" key="1">
    <source>
        <dbReference type="ARBA" id="ARBA00022491"/>
    </source>
</evidence>
<protein>
    <submittedName>
        <fullName evidence="7">TetR/AcrR family transcriptional regulator</fullName>
    </submittedName>
</protein>
<dbReference type="InterPro" id="IPR050109">
    <property type="entry name" value="HTH-type_TetR-like_transc_reg"/>
</dbReference>
<feature type="DNA-binding region" description="H-T-H motif" evidence="5">
    <location>
        <begin position="33"/>
        <end position="52"/>
    </location>
</feature>
<organism evidence="7 8">
    <name type="scientific">Streptomyces werraensis</name>
    <dbReference type="NCBI Taxonomy" id="68284"/>
    <lineage>
        <taxon>Bacteria</taxon>
        <taxon>Bacillati</taxon>
        <taxon>Actinomycetota</taxon>
        <taxon>Actinomycetes</taxon>
        <taxon>Kitasatosporales</taxon>
        <taxon>Streptomycetaceae</taxon>
        <taxon>Streptomyces</taxon>
    </lineage>
</organism>
<evidence type="ECO:0000259" key="6">
    <source>
        <dbReference type="PROSITE" id="PS50977"/>
    </source>
</evidence>
<keyword evidence="4" id="KW-0804">Transcription</keyword>
<dbReference type="InterPro" id="IPR036271">
    <property type="entry name" value="Tet_transcr_reg_TetR-rel_C_sf"/>
</dbReference>
<gene>
    <name evidence="7" type="ORF">AB0K95_31885</name>
</gene>
<keyword evidence="8" id="KW-1185">Reference proteome</keyword>
<keyword evidence="2" id="KW-0805">Transcription regulation</keyword>
<accession>A0ABV3JNS3</accession>
<dbReference type="PANTHER" id="PTHR30055:SF175">
    <property type="entry name" value="HTH-TYPE TRANSCRIPTIONAL REPRESSOR KSTR2"/>
    <property type="match status" value="1"/>
</dbReference>
<proteinExistence type="predicted"/>
<feature type="domain" description="HTH tetR-type" evidence="6">
    <location>
        <begin position="10"/>
        <end position="70"/>
    </location>
</feature>
<sequence>MPTDHAQAEESTRDRILRVAAQMFAEKGFHGTGVAELGDAAGIKRGALYYHIGSKEDLLYDLSKRHVEEALERGRTVVESDLRPIEKLRALVREHLTALVARRSEVTVVMREMHALTGDRAERLKQLRDAHQDLFRQVLEEGVEEGVFRSFDSVTVLAILGMLNWTYVWFDPEHGSLPIEKIADRLSDIFIYGELQTSSKQQPERGTEHPTGA</sequence>
<dbReference type="Gene3D" id="1.10.357.10">
    <property type="entry name" value="Tetracycline Repressor, domain 2"/>
    <property type="match status" value="1"/>
</dbReference>
<keyword evidence="3 5" id="KW-0238">DNA-binding</keyword>
<evidence type="ECO:0000313" key="7">
    <source>
        <dbReference type="EMBL" id="MEV5249827.1"/>
    </source>
</evidence>
<dbReference type="Proteomes" id="UP001552527">
    <property type="component" value="Unassembled WGS sequence"/>
</dbReference>
<dbReference type="PANTHER" id="PTHR30055">
    <property type="entry name" value="HTH-TYPE TRANSCRIPTIONAL REGULATOR RUTR"/>
    <property type="match status" value="1"/>
</dbReference>
<keyword evidence="1" id="KW-0678">Repressor</keyword>
<dbReference type="Pfam" id="PF17932">
    <property type="entry name" value="TetR_C_24"/>
    <property type="match status" value="1"/>
</dbReference>
<dbReference type="PRINTS" id="PR00455">
    <property type="entry name" value="HTHTETR"/>
</dbReference>
<dbReference type="Pfam" id="PF00440">
    <property type="entry name" value="TetR_N"/>
    <property type="match status" value="1"/>
</dbReference>
<evidence type="ECO:0000313" key="8">
    <source>
        <dbReference type="Proteomes" id="UP001552527"/>
    </source>
</evidence>
<dbReference type="InterPro" id="IPR041490">
    <property type="entry name" value="KstR2_TetR_C"/>
</dbReference>
<evidence type="ECO:0000256" key="5">
    <source>
        <dbReference type="PROSITE-ProRule" id="PRU00335"/>
    </source>
</evidence>
<dbReference type="SUPFAM" id="SSF46689">
    <property type="entry name" value="Homeodomain-like"/>
    <property type="match status" value="1"/>
</dbReference>
<dbReference type="SUPFAM" id="SSF48498">
    <property type="entry name" value="Tetracyclin repressor-like, C-terminal domain"/>
    <property type="match status" value="1"/>
</dbReference>
<dbReference type="PROSITE" id="PS50977">
    <property type="entry name" value="HTH_TETR_2"/>
    <property type="match status" value="1"/>
</dbReference>
<dbReference type="InterPro" id="IPR009057">
    <property type="entry name" value="Homeodomain-like_sf"/>
</dbReference>
<dbReference type="EMBL" id="JBFATE010000022">
    <property type="protein sequence ID" value="MEV5249827.1"/>
    <property type="molecule type" value="Genomic_DNA"/>
</dbReference>
<dbReference type="RefSeq" id="WP_364027292.1">
    <property type="nucleotide sequence ID" value="NZ_JBFATD010000028.1"/>
</dbReference>
<dbReference type="InterPro" id="IPR001647">
    <property type="entry name" value="HTH_TetR"/>
</dbReference>